<dbReference type="AlphaFoldDB" id="B0JKI1"/>
<name>B0JKI1_MICAN</name>
<reference evidence="1 2" key="1">
    <citation type="journal article" date="2007" name="DNA Res.">
        <title>Complete genomic structure of the bloom-forming toxic cyanobacterium Microcystis aeruginosa NIES-843.</title>
        <authorList>
            <person name="Kaneko T."/>
            <person name="Nakajima N."/>
            <person name="Okamoto S."/>
            <person name="Suzuki I."/>
            <person name="Tanabe Y."/>
            <person name="Tamaoki M."/>
            <person name="Nakamura Y."/>
            <person name="Kasai F."/>
            <person name="Watanabe A."/>
            <person name="Kawashima K."/>
            <person name="Kishida Y."/>
            <person name="Ono A."/>
            <person name="Shimizu Y."/>
            <person name="Takahashi C."/>
            <person name="Minami C."/>
            <person name="Fujishiro T."/>
            <person name="Kohara M."/>
            <person name="Katoh M."/>
            <person name="Nakazaki N."/>
            <person name="Nakayama S."/>
            <person name="Yamada M."/>
            <person name="Tabata S."/>
            <person name="Watanabe M.M."/>
        </authorList>
    </citation>
    <scope>NUCLEOTIDE SEQUENCE [LARGE SCALE GENOMIC DNA]</scope>
    <source>
        <strain evidence="2">NIES-843 / IAM M-247</strain>
    </source>
</reference>
<dbReference type="Proteomes" id="UP000001510">
    <property type="component" value="Chromosome"/>
</dbReference>
<dbReference type="STRING" id="449447.MAE_29480"/>
<evidence type="ECO:0000313" key="1">
    <source>
        <dbReference type="EMBL" id="BAG02770.1"/>
    </source>
</evidence>
<dbReference type="PaxDb" id="449447-MAE_29480"/>
<dbReference type="EnsemblBacteria" id="BAG02770">
    <property type="protein sequence ID" value="BAG02770"/>
    <property type="gene ID" value="MAE_29480"/>
</dbReference>
<gene>
    <name evidence="1" type="ordered locus">MAE_29480</name>
</gene>
<protein>
    <submittedName>
        <fullName evidence="1">Uncharacterized protein</fullName>
    </submittedName>
</protein>
<dbReference type="HOGENOM" id="CLU_3045371_0_0_3"/>
<proteinExistence type="predicted"/>
<dbReference type="KEGG" id="mar:MAE_29480"/>
<sequence length="54" mass="6297">MGEEIKSPLRNPCLVVEPPHLRRLPPYNYVCFFIGGEYTDDRVNICHEFPVFST</sequence>
<accession>B0JKI1</accession>
<dbReference type="EMBL" id="AP009552">
    <property type="protein sequence ID" value="BAG02770.1"/>
    <property type="molecule type" value="Genomic_DNA"/>
</dbReference>
<evidence type="ECO:0000313" key="2">
    <source>
        <dbReference type="Proteomes" id="UP000001510"/>
    </source>
</evidence>
<keyword evidence="2" id="KW-1185">Reference proteome</keyword>
<organism evidence="1 2">
    <name type="scientific">Microcystis aeruginosa (strain NIES-843 / IAM M-2473)</name>
    <dbReference type="NCBI Taxonomy" id="449447"/>
    <lineage>
        <taxon>Bacteria</taxon>
        <taxon>Bacillati</taxon>
        <taxon>Cyanobacteriota</taxon>
        <taxon>Cyanophyceae</taxon>
        <taxon>Oscillatoriophycideae</taxon>
        <taxon>Chroococcales</taxon>
        <taxon>Microcystaceae</taxon>
        <taxon>Microcystis</taxon>
    </lineage>
</organism>